<sequence>MKYNRIILITLLVMCVTVRSQKKKITVLANDKKEIGTNIISETAILATEYLFAERVSEFQIDTLSNHIDLQLRGLSKNGKWLDNKGYTLRYDAENQKVLWSEKVNYQLENIEQFEGITLRTKAGKTFCIDNDTGEELWEIKNSILFVDRTKKIALGYRLASSNKDPEILEGIDLRNGNILWERFITREYGWDDIYRIDESNLMIVAGGVHKLNISDGTGWDYHTKTGKKDYTSSAVGTGLGIVAGLLTGTYAASTGHDLVRDVRSNVIEDSLNIYFASNEYFVKLGEKGSIRWQIKLPDDKTSKSQIFKKEEELLMVNKGFAYMGYRKLDVGMPFIASFDSETGQQKYLIEVGEEKNDNINGIDLDGNNLLLLFPNRVSKFNMENGQIIESSPFSEVGFGGLNNFIGEHVFIENNSKYISLPKVDIAKHYVLTNKNKILVLDSELKPEDEIDTNQVYLYYLKWKDYSFLTRDNSTMVIDGKGQKVAEITVNKNSRLIGNKLYSISDKSLSIIDLNQIIDTEP</sequence>
<comment type="caution">
    <text evidence="2">The sequence shown here is derived from an EMBL/GenBank/DDBJ whole genome shotgun (WGS) entry which is preliminary data.</text>
</comment>
<proteinExistence type="predicted"/>
<gene>
    <name evidence="2" type="ORF">FVB32_08320</name>
</gene>
<keyword evidence="3" id="KW-1185">Reference proteome</keyword>
<evidence type="ECO:0000259" key="1">
    <source>
        <dbReference type="Pfam" id="PF13360"/>
    </source>
</evidence>
<dbReference type="InterPro" id="IPR011047">
    <property type="entry name" value="Quinoprotein_ADH-like_sf"/>
</dbReference>
<dbReference type="Gene3D" id="2.130.10.10">
    <property type="entry name" value="YVTN repeat-like/Quinoprotein amine dehydrogenase"/>
    <property type="match status" value="1"/>
</dbReference>
<organism evidence="2 3">
    <name type="scientific">Flagellimonas hymeniacidonis</name>
    <dbReference type="NCBI Taxonomy" id="2603628"/>
    <lineage>
        <taxon>Bacteria</taxon>
        <taxon>Pseudomonadati</taxon>
        <taxon>Bacteroidota</taxon>
        <taxon>Flavobacteriia</taxon>
        <taxon>Flavobacteriales</taxon>
        <taxon>Flavobacteriaceae</taxon>
        <taxon>Flagellimonas</taxon>
    </lineage>
</organism>
<accession>A0A5C8V8K7</accession>
<dbReference type="EMBL" id="VRUR01000001">
    <property type="protein sequence ID" value="TXN38285.1"/>
    <property type="molecule type" value="Genomic_DNA"/>
</dbReference>
<dbReference type="InterPro" id="IPR002372">
    <property type="entry name" value="PQQ_rpt_dom"/>
</dbReference>
<name>A0A5C8V8K7_9FLAO</name>
<feature type="domain" description="Pyrrolo-quinoline quinone repeat" evidence="1">
    <location>
        <begin position="90"/>
        <end position="231"/>
    </location>
</feature>
<dbReference type="RefSeq" id="WP_147743118.1">
    <property type="nucleotide sequence ID" value="NZ_VRUR01000001.1"/>
</dbReference>
<dbReference type="AlphaFoldDB" id="A0A5C8V8K7"/>
<protein>
    <submittedName>
        <fullName evidence="2">PQQ-binding-like beta-propeller repeat protein</fullName>
    </submittedName>
</protein>
<evidence type="ECO:0000313" key="3">
    <source>
        <dbReference type="Proteomes" id="UP000321456"/>
    </source>
</evidence>
<dbReference type="InterPro" id="IPR015943">
    <property type="entry name" value="WD40/YVTN_repeat-like_dom_sf"/>
</dbReference>
<evidence type="ECO:0000313" key="2">
    <source>
        <dbReference type="EMBL" id="TXN38285.1"/>
    </source>
</evidence>
<dbReference type="Pfam" id="PF13360">
    <property type="entry name" value="PQQ_2"/>
    <property type="match status" value="1"/>
</dbReference>
<reference evidence="2 3" key="1">
    <citation type="submission" date="2019-08" db="EMBL/GenBank/DDBJ databases">
        <title>Professor.</title>
        <authorList>
            <person name="Park J.S."/>
        </authorList>
    </citation>
    <scope>NUCLEOTIDE SEQUENCE [LARGE SCALE GENOMIC DNA]</scope>
    <source>
        <strain evidence="2 3">176CP5-101</strain>
    </source>
</reference>
<dbReference type="SUPFAM" id="SSF50998">
    <property type="entry name" value="Quinoprotein alcohol dehydrogenase-like"/>
    <property type="match status" value="1"/>
</dbReference>
<dbReference type="Proteomes" id="UP000321456">
    <property type="component" value="Unassembled WGS sequence"/>
</dbReference>